<dbReference type="AlphaFoldDB" id="A0A8J7Y8V4"/>
<evidence type="ECO:0000313" key="3">
    <source>
        <dbReference type="EMBL" id="MBV0923389.1"/>
    </source>
</evidence>
<dbReference type="GO" id="GO:0005737">
    <property type="term" value="C:cytoplasm"/>
    <property type="evidence" value="ECO:0007669"/>
    <property type="project" value="UniProtKB-SubCell"/>
</dbReference>
<reference evidence="3 4" key="1">
    <citation type="submission" date="2021-06" db="EMBL/GenBank/DDBJ databases">
        <title>New haloarchaea isolates fom saline soil.</title>
        <authorList>
            <person name="Duran-Viseras A."/>
            <person name="Sanchez-Porro C.S."/>
            <person name="Ventosa A."/>
        </authorList>
    </citation>
    <scope>NUCLEOTIDE SEQUENCE [LARGE SCALE GENOMIC DNA]</scope>
    <source>
        <strain evidence="3 4">JCM 183640</strain>
    </source>
</reference>
<sequence>MKHLPKHLRPRWRYLAVRVETWPDADVGRRAFQREVWYAAQNLLGDPGSADADMTVIRFAHNDGTGHAIVRVRRGHIDEARAALACIDAIDGHPVGLRVTGTSGTVRACEEKYIGGPAEPFEQRHVVFENAERHADARGKRVDVRTDDAFAGATDLDFR</sequence>
<dbReference type="GO" id="GO:0004526">
    <property type="term" value="F:ribonuclease P activity"/>
    <property type="evidence" value="ECO:0007669"/>
    <property type="project" value="UniProtKB-UniRule"/>
</dbReference>
<dbReference type="RefSeq" id="WP_162316523.1">
    <property type="nucleotide sequence ID" value="NZ_JAHQXF010000001.1"/>
</dbReference>
<dbReference type="EC" id="3.1.26.5" evidence="2"/>
<evidence type="ECO:0000256" key="2">
    <source>
        <dbReference type="HAMAP-Rule" id="MF_00755"/>
    </source>
</evidence>
<comment type="caution">
    <text evidence="3">The sequence shown here is derived from an EMBL/GenBank/DDBJ whole genome shotgun (WGS) entry which is preliminary data.</text>
</comment>
<comment type="similarity">
    <text evidence="2">Belongs to the eukaryotic/archaeal RNase P protein component 2 family.</text>
</comment>
<dbReference type="Pfam" id="PF01900">
    <property type="entry name" value="RNase_P_Rpp14"/>
    <property type="match status" value="1"/>
</dbReference>
<keyword evidence="2" id="KW-0963">Cytoplasm</keyword>
<accession>A0A8J7Y8V4</accession>
<keyword evidence="2" id="KW-0540">Nuclease</keyword>
<dbReference type="Proteomes" id="UP000766550">
    <property type="component" value="Unassembled WGS sequence"/>
</dbReference>
<dbReference type="GO" id="GO:0030677">
    <property type="term" value="C:ribonuclease P complex"/>
    <property type="evidence" value="ECO:0007669"/>
    <property type="project" value="UniProtKB-UniRule"/>
</dbReference>
<dbReference type="OrthoDB" id="19261at2157"/>
<keyword evidence="4" id="KW-1185">Reference proteome</keyword>
<dbReference type="PANTHER" id="PTHR15441:SF2">
    <property type="entry name" value="RIBONUCLEASE P_MRP PROTEIN SUBUNIT POP5"/>
    <property type="match status" value="1"/>
</dbReference>
<dbReference type="HAMAP" id="MF_00755">
    <property type="entry name" value="RNase_P_2"/>
    <property type="match status" value="1"/>
</dbReference>
<dbReference type="InterPro" id="IPR002759">
    <property type="entry name" value="Pop5/Rpp14/Rnp2-like"/>
</dbReference>
<dbReference type="SUPFAM" id="SSF160350">
    <property type="entry name" value="Rnp2-like"/>
    <property type="match status" value="1"/>
</dbReference>
<keyword evidence="2" id="KW-0378">Hydrolase</keyword>
<comment type="function">
    <text evidence="2">Part of ribonuclease P, a protein complex that generates mature tRNA molecules by cleaving their 5'-ends.</text>
</comment>
<evidence type="ECO:0000256" key="1">
    <source>
        <dbReference type="ARBA" id="ARBA00022694"/>
    </source>
</evidence>
<name>A0A8J7Y8V4_9EURY</name>
<comment type="subunit">
    <text evidence="2">Consists of a catalytic RNA component and at least 4-5 protein subunits.</text>
</comment>
<organism evidence="3 4">
    <name type="scientific">Haloarcula limicola</name>
    <dbReference type="NCBI Taxonomy" id="1429915"/>
    <lineage>
        <taxon>Archaea</taxon>
        <taxon>Methanobacteriati</taxon>
        <taxon>Methanobacteriota</taxon>
        <taxon>Stenosarchaea group</taxon>
        <taxon>Halobacteria</taxon>
        <taxon>Halobacteriales</taxon>
        <taxon>Haloarculaceae</taxon>
        <taxon>Haloarcula</taxon>
    </lineage>
</organism>
<evidence type="ECO:0000313" key="4">
    <source>
        <dbReference type="Proteomes" id="UP000766550"/>
    </source>
</evidence>
<dbReference type="PANTHER" id="PTHR15441">
    <property type="entry name" value="RIBONUCLEASE P PROTEIN SUBUNIT P14"/>
    <property type="match status" value="1"/>
</dbReference>
<keyword evidence="2" id="KW-0255">Endonuclease</keyword>
<proteinExistence type="inferred from homology"/>
<dbReference type="GO" id="GO:0001682">
    <property type="term" value="P:tRNA 5'-leader removal"/>
    <property type="evidence" value="ECO:0007669"/>
    <property type="project" value="UniProtKB-UniRule"/>
</dbReference>
<dbReference type="Gene3D" id="3.30.70.3250">
    <property type="entry name" value="Ribonuclease P, Pop5 subunit"/>
    <property type="match status" value="1"/>
</dbReference>
<dbReference type="EMBL" id="JAHQXF010000001">
    <property type="protein sequence ID" value="MBV0923389.1"/>
    <property type="molecule type" value="Genomic_DNA"/>
</dbReference>
<dbReference type="InterPro" id="IPR038085">
    <property type="entry name" value="Rnp2-like_sf"/>
</dbReference>
<keyword evidence="1 2" id="KW-0819">tRNA processing</keyword>
<protein>
    <recommendedName>
        <fullName evidence="2">Ribonuclease P protein component 2</fullName>
        <shortName evidence="2">RNase P component 2</shortName>
        <ecNumber evidence="2">3.1.26.5</ecNumber>
    </recommendedName>
    <alternativeName>
        <fullName evidence="2">Pop5</fullName>
    </alternativeName>
</protein>
<comment type="catalytic activity">
    <reaction evidence="2">
        <text>Endonucleolytic cleavage of RNA, removing 5'-extranucleotides from tRNA precursor.</text>
        <dbReference type="EC" id="3.1.26.5"/>
    </reaction>
</comment>
<comment type="subcellular location">
    <subcellularLocation>
        <location evidence="2">Cytoplasm</location>
    </subcellularLocation>
</comment>
<gene>
    <name evidence="2" type="primary">rnp2</name>
    <name evidence="3" type="ORF">KTS45_04180</name>
</gene>